<dbReference type="GO" id="GO:0005886">
    <property type="term" value="C:plasma membrane"/>
    <property type="evidence" value="ECO:0007669"/>
    <property type="project" value="TreeGrafter"/>
</dbReference>
<evidence type="ECO:0000256" key="3">
    <source>
        <dbReference type="ARBA" id="ARBA00022692"/>
    </source>
</evidence>
<keyword evidence="3 7" id="KW-0812">Transmembrane</keyword>
<dbReference type="EMBL" id="AZHD01000007">
    <property type="protein sequence ID" value="OAA61775.1"/>
    <property type="molecule type" value="Genomic_DNA"/>
</dbReference>
<dbReference type="GO" id="GO:0022857">
    <property type="term" value="F:transmembrane transporter activity"/>
    <property type="evidence" value="ECO:0007669"/>
    <property type="project" value="InterPro"/>
</dbReference>
<protein>
    <submittedName>
        <fullName evidence="9">Major facilitator superfamily domain, general substrate transporter</fullName>
    </submittedName>
</protein>
<dbReference type="CDD" id="cd17502">
    <property type="entry name" value="MFS_Azr1_MDR_like"/>
    <property type="match status" value="1"/>
</dbReference>
<dbReference type="InterPro" id="IPR036259">
    <property type="entry name" value="MFS_trans_sf"/>
</dbReference>
<feature type="transmembrane region" description="Helical" evidence="7">
    <location>
        <begin position="78"/>
        <end position="104"/>
    </location>
</feature>
<dbReference type="PROSITE" id="PS50850">
    <property type="entry name" value="MFS"/>
    <property type="match status" value="1"/>
</dbReference>
<dbReference type="SUPFAM" id="SSF103473">
    <property type="entry name" value="MFS general substrate transporter"/>
    <property type="match status" value="1"/>
</dbReference>
<feature type="transmembrane region" description="Helical" evidence="7">
    <location>
        <begin position="170"/>
        <end position="192"/>
    </location>
</feature>
<dbReference type="Proteomes" id="UP000076874">
    <property type="component" value="Unassembled WGS sequence"/>
</dbReference>
<keyword evidence="4 7" id="KW-1133">Transmembrane helix</keyword>
<feature type="compositionally biased region" description="Gly residues" evidence="6">
    <location>
        <begin position="52"/>
        <end position="66"/>
    </location>
</feature>
<comment type="similarity">
    <text evidence="2">Belongs to the major facilitator superfamily. TCR/Tet family.</text>
</comment>
<evidence type="ECO:0000259" key="8">
    <source>
        <dbReference type="PROSITE" id="PS50850"/>
    </source>
</evidence>
<dbReference type="PANTHER" id="PTHR23501">
    <property type="entry name" value="MAJOR FACILITATOR SUPERFAMILY"/>
    <property type="match status" value="1"/>
</dbReference>
<feature type="transmembrane region" description="Helical" evidence="7">
    <location>
        <begin position="308"/>
        <end position="328"/>
    </location>
</feature>
<feature type="transmembrane region" description="Helical" evidence="7">
    <location>
        <begin position="442"/>
        <end position="461"/>
    </location>
</feature>
<organism evidence="9 10">
    <name type="scientific">Niveomyces insectorum RCEF 264</name>
    <dbReference type="NCBI Taxonomy" id="1081102"/>
    <lineage>
        <taxon>Eukaryota</taxon>
        <taxon>Fungi</taxon>
        <taxon>Dikarya</taxon>
        <taxon>Ascomycota</taxon>
        <taxon>Pezizomycotina</taxon>
        <taxon>Sordariomycetes</taxon>
        <taxon>Hypocreomycetidae</taxon>
        <taxon>Hypocreales</taxon>
        <taxon>Cordycipitaceae</taxon>
        <taxon>Niveomyces</taxon>
    </lineage>
</organism>
<feature type="domain" description="Major facilitator superfamily (MFS) profile" evidence="8">
    <location>
        <begin position="81"/>
        <end position="570"/>
    </location>
</feature>
<feature type="compositionally biased region" description="Basic and acidic residues" evidence="6">
    <location>
        <begin position="594"/>
        <end position="605"/>
    </location>
</feature>
<evidence type="ECO:0000256" key="7">
    <source>
        <dbReference type="SAM" id="Phobius"/>
    </source>
</evidence>
<dbReference type="InterPro" id="IPR020846">
    <property type="entry name" value="MFS_dom"/>
</dbReference>
<dbReference type="AlphaFoldDB" id="A0A167UPJ2"/>
<comment type="subcellular location">
    <subcellularLocation>
        <location evidence="1">Membrane</location>
        <topology evidence="1">Multi-pass membrane protein</topology>
    </subcellularLocation>
</comment>
<feature type="transmembrane region" description="Helical" evidence="7">
    <location>
        <begin position="546"/>
        <end position="567"/>
    </location>
</feature>
<name>A0A167UPJ2_9HYPO</name>
<evidence type="ECO:0000313" key="9">
    <source>
        <dbReference type="EMBL" id="OAA61775.1"/>
    </source>
</evidence>
<gene>
    <name evidence="9" type="ORF">SPI_04634</name>
</gene>
<feature type="compositionally biased region" description="Basic and acidic residues" evidence="6">
    <location>
        <begin position="1"/>
        <end position="15"/>
    </location>
</feature>
<evidence type="ECO:0000313" key="10">
    <source>
        <dbReference type="Proteomes" id="UP000076874"/>
    </source>
</evidence>
<evidence type="ECO:0000256" key="4">
    <source>
        <dbReference type="ARBA" id="ARBA00022989"/>
    </source>
</evidence>
<feature type="transmembrane region" description="Helical" evidence="7">
    <location>
        <begin position="204"/>
        <end position="225"/>
    </location>
</feature>
<evidence type="ECO:0000256" key="2">
    <source>
        <dbReference type="ARBA" id="ARBA00007520"/>
    </source>
</evidence>
<feature type="transmembrane region" description="Helical" evidence="7">
    <location>
        <begin position="473"/>
        <end position="496"/>
    </location>
</feature>
<evidence type="ECO:0000256" key="1">
    <source>
        <dbReference type="ARBA" id="ARBA00004141"/>
    </source>
</evidence>
<evidence type="ECO:0000256" key="5">
    <source>
        <dbReference type="ARBA" id="ARBA00023136"/>
    </source>
</evidence>
<accession>A0A167UPJ2</accession>
<dbReference type="Pfam" id="PF07690">
    <property type="entry name" value="MFS_1"/>
    <property type="match status" value="1"/>
</dbReference>
<comment type="caution">
    <text evidence="9">The sequence shown here is derived from an EMBL/GenBank/DDBJ whole genome shotgun (WGS) entry which is preliminary data.</text>
</comment>
<feature type="transmembrane region" description="Helical" evidence="7">
    <location>
        <begin position="231"/>
        <end position="253"/>
    </location>
</feature>
<feature type="transmembrane region" description="Helical" evidence="7">
    <location>
        <begin position="274"/>
        <end position="296"/>
    </location>
</feature>
<dbReference type="PANTHER" id="PTHR23501:SF193">
    <property type="entry name" value="MULTIDRUG TRANSPORTER, PUTATIVE (AFU_ORTHOLOGUE AFUA_8G00940)-RELATED"/>
    <property type="match status" value="1"/>
</dbReference>
<feature type="region of interest" description="Disordered" evidence="6">
    <location>
        <begin position="1"/>
        <end position="66"/>
    </location>
</feature>
<reference evidence="9 10" key="1">
    <citation type="journal article" date="2016" name="Genome Biol. Evol.">
        <title>Divergent and convergent evolution of fungal pathogenicity.</title>
        <authorList>
            <person name="Shang Y."/>
            <person name="Xiao G."/>
            <person name="Zheng P."/>
            <person name="Cen K."/>
            <person name="Zhan S."/>
            <person name="Wang C."/>
        </authorList>
    </citation>
    <scope>NUCLEOTIDE SEQUENCE [LARGE SCALE GENOMIC DNA]</scope>
    <source>
        <strain evidence="9 10">RCEF 264</strain>
    </source>
</reference>
<sequence>MDDLTDEKSDAERGATPHTTAVEAADSNKPAPGVSGRNGSPTRIPYDDAEGITGGSGGDSAGGTGGEANTEYVEGIRLVFILLSVSLACFLVLLDTSIVSTAVPKITDDFHSLRDVGWYASSYSLGSVALQLLTGKIYHYFSLKWSFIAFFAVFELGSALSGAAQSSAMFIISRAVSGIGASGLINGALTILAASVPLERRPPLTGICMGVAQLGVICGPLIGGAFTSGYTWRWCFYINLPLGSLVALPLLMLRIPDQFPKQPPLSVLRRLPELLDLVGFALFAPAVVMLLLALQYGGNQYAWRSSQVIGLFCGSGATCIVWLVWNYRKGDAALLPVSIVRRQRVWTSGIYYMLLSTTLIGASYFLPIYFQAVKGVSAIMSGVYLLATIIPQVLGAVSSGILVSRVGYVPPFAIFGAVLFTTGSGLYSLFQPGTTTGQWIGFQILNGLGRGLGFQMAIVAVQNAVSPTELAPGMAFIIWCQYLGPTIFLTVFNTVFDARLLAQLKIHAAGVNPGIILQAGATGFRKVIPQADVPGVLQAYSNGFDVVFYIVAGLSAVSVFVAAGMGWNDIRQPKTTPAAEKAVLPSDDSTMAPGDEKRNESQTEV</sequence>
<keyword evidence="10" id="KW-1185">Reference proteome</keyword>
<keyword evidence="5 7" id="KW-0472">Membrane</keyword>
<evidence type="ECO:0000256" key="6">
    <source>
        <dbReference type="SAM" id="MobiDB-lite"/>
    </source>
</evidence>
<dbReference type="InterPro" id="IPR011701">
    <property type="entry name" value="MFS"/>
</dbReference>
<dbReference type="OrthoDB" id="10021397at2759"/>
<feature type="transmembrane region" description="Helical" evidence="7">
    <location>
        <begin position="145"/>
        <end position="164"/>
    </location>
</feature>
<proteinExistence type="inferred from homology"/>
<feature type="transmembrane region" description="Helical" evidence="7">
    <location>
        <begin position="409"/>
        <end position="430"/>
    </location>
</feature>
<feature type="transmembrane region" description="Helical" evidence="7">
    <location>
        <begin position="376"/>
        <end position="397"/>
    </location>
</feature>
<feature type="region of interest" description="Disordered" evidence="6">
    <location>
        <begin position="575"/>
        <end position="605"/>
    </location>
</feature>
<feature type="transmembrane region" description="Helical" evidence="7">
    <location>
        <begin position="349"/>
        <end position="370"/>
    </location>
</feature>
<dbReference type="Gene3D" id="1.20.1250.20">
    <property type="entry name" value="MFS general substrate transporter like domains"/>
    <property type="match status" value="2"/>
</dbReference>